<feature type="domain" description="Spore protein YkvP/CgeB glycosyl transferase-like" evidence="1">
    <location>
        <begin position="77"/>
        <end position="162"/>
    </location>
</feature>
<dbReference type="SUPFAM" id="SSF53756">
    <property type="entry name" value="UDP-Glycosyltransferase/glycogen phosphorylase"/>
    <property type="match status" value="1"/>
</dbReference>
<dbReference type="Pfam" id="PF13524">
    <property type="entry name" value="Glyco_trans_1_2"/>
    <property type="match status" value="1"/>
</dbReference>
<proteinExistence type="predicted"/>
<reference evidence="2" key="1">
    <citation type="journal article" date="2014" name="Front. Microbiol.">
        <title>High frequency of phylogenetically diverse reductive dehalogenase-homologous genes in deep subseafloor sedimentary metagenomes.</title>
        <authorList>
            <person name="Kawai M."/>
            <person name="Futagami T."/>
            <person name="Toyoda A."/>
            <person name="Takaki Y."/>
            <person name="Nishi S."/>
            <person name="Hori S."/>
            <person name="Arai W."/>
            <person name="Tsubouchi T."/>
            <person name="Morono Y."/>
            <person name="Uchiyama I."/>
            <person name="Ito T."/>
            <person name="Fujiyama A."/>
            <person name="Inagaki F."/>
            <person name="Takami H."/>
        </authorList>
    </citation>
    <scope>NUCLEOTIDE SEQUENCE</scope>
    <source>
        <strain evidence="2">Expedition CK06-06</strain>
    </source>
</reference>
<feature type="non-terminal residue" evidence="2">
    <location>
        <position position="1"/>
    </location>
</feature>
<sequence>FLGSHHPRYYPIRDDIWKRLPLLSRQYGWRALIRGTPPGKSLVSRNIDELLEKGYFVGKKYAKALSLSKTFIFDGGADKSPVKKYFEGMASGTCVLADTPVTAKELHFRPDWNFVEINKHNWSQRLRYYLDHDEEREQIAKRGYETVMKYHTNDVRARQLVDFLENI</sequence>
<protein>
    <recommendedName>
        <fullName evidence="1">Spore protein YkvP/CgeB glycosyl transferase-like domain-containing protein</fullName>
    </recommendedName>
</protein>
<dbReference type="AlphaFoldDB" id="X0X9I1"/>
<comment type="caution">
    <text evidence="2">The sequence shown here is derived from an EMBL/GenBank/DDBJ whole genome shotgun (WGS) entry which is preliminary data.</text>
</comment>
<evidence type="ECO:0000313" key="2">
    <source>
        <dbReference type="EMBL" id="GAG39725.1"/>
    </source>
</evidence>
<dbReference type="EMBL" id="BARS01046087">
    <property type="protein sequence ID" value="GAG39725.1"/>
    <property type="molecule type" value="Genomic_DNA"/>
</dbReference>
<dbReference type="InterPro" id="IPR055259">
    <property type="entry name" value="YkvP/CgeB_Glyco_trans-like"/>
</dbReference>
<accession>X0X9I1</accession>
<gene>
    <name evidence="2" type="ORF">S01H1_69415</name>
</gene>
<name>X0X9I1_9ZZZZ</name>
<dbReference type="Gene3D" id="3.40.50.2000">
    <property type="entry name" value="Glycogen Phosphorylase B"/>
    <property type="match status" value="1"/>
</dbReference>
<organism evidence="2">
    <name type="scientific">marine sediment metagenome</name>
    <dbReference type="NCBI Taxonomy" id="412755"/>
    <lineage>
        <taxon>unclassified sequences</taxon>
        <taxon>metagenomes</taxon>
        <taxon>ecological metagenomes</taxon>
    </lineage>
</organism>
<evidence type="ECO:0000259" key="1">
    <source>
        <dbReference type="Pfam" id="PF13524"/>
    </source>
</evidence>